<keyword evidence="2" id="KW-1185">Reference proteome</keyword>
<comment type="caution">
    <text evidence="1">The sequence shown here is derived from an EMBL/GenBank/DDBJ whole genome shotgun (WGS) entry which is preliminary data.</text>
</comment>
<proteinExistence type="predicted"/>
<accession>A0AA38KSU4</accession>
<dbReference type="EMBL" id="JAHRHJ020000007">
    <property type="protein sequence ID" value="KAH9308449.1"/>
    <property type="molecule type" value="Genomic_DNA"/>
</dbReference>
<feature type="non-terminal residue" evidence="1">
    <location>
        <position position="1"/>
    </location>
</feature>
<sequence length="51" mass="5642">GRVPTRKPSHPESVPPGVKELVEIDTLHMLQGLSTTLVRHMRDISKIDVLG</sequence>
<evidence type="ECO:0000313" key="1">
    <source>
        <dbReference type="EMBL" id="KAH9308449.1"/>
    </source>
</evidence>
<protein>
    <submittedName>
        <fullName evidence="1">Uncharacterized protein</fullName>
    </submittedName>
</protein>
<reference evidence="1 2" key="1">
    <citation type="journal article" date="2021" name="Nat. Plants">
        <title>The Taxus genome provides insights into paclitaxel biosynthesis.</title>
        <authorList>
            <person name="Xiong X."/>
            <person name="Gou J."/>
            <person name="Liao Q."/>
            <person name="Li Y."/>
            <person name="Zhou Q."/>
            <person name="Bi G."/>
            <person name="Li C."/>
            <person name="Du R."/>
            <person name="Wang X."/>
            <person name="Sun T."/>
            <person name="Guo L."/>
            <person name="Liang H."/>
            <person name="Lu P."/>
            <person name="Wu Y."/>
            <person name="Zhang Z."/>
            <person name="Ro D.K."/>
            <person name="Shang Y."/>
            <person name="Huang S."/>
            <person name="Yan J."/>
        </authorList>
    </citation>
    <scope>NUCLEOTIDE SEQUENCE [LARGE SCALE GENOMIC DNA]</scope>
    <source>
        <strain evidence="1">Ta-2019</strain>
    </source>
</reference>
<dbReference type="AlphaFoldDB" id="A0AA38KSU4"/>
<organism evidence="1 2">
    <name type="scientific">Taxus chinensis</name>
    <name type="common">Chinese yew</name>
    <name type="synonym">Taxus wallichiana var. chinensis</name>
    <dbReference type="NCBI Taxonomy" id="29808"/>
    <lineage>
        <taxon>Eukaryota</taxon>
        <taxon>Viridiplantae</taxon>
        <taxon>Streptophyta</taxon>
        <taxon>Embryophyta</taxon>
        <taxon>Tracheophyta</taxon>
        <taxon>Spermatophyta</taxon>
        <taxon>Pinopsida</taxon>
        <taxon>Pinidae</taxon>
        <taxon>Conifers II</taxon>
        <taxon>Cupressales</taxon>
        <taxon>Taxaceae</taxon>
        <taxon>Taxus</taxon>
    </lineage>
</organism>
<evidence type="ECO:0000313" key="2">
    <source>
        <dbReference type="Proteomes" id="UP000824469"/>
    </source>
</evidence>
<name>A0AA38KSU4_TAXCH</name>
<dbReference type="Proteomes" id="UP000824469">
    <property type="component" value="Unassembled WGS sequence"/>
</dbReference>
<gene>
    <name evidence="1" type="ORF">KI387_036360</name>
</gene>
<feature type="non-terminal residue" evidence="1">
    <location>
        <position position="51"/>
    </location>
</feature>